<dbReference type="InterPro" id="IPR027865">
    <property type="entry name" value="C5orf34-like_C"/>
</dbReference>
<feature type="compositionally biased region" description="Polar residues" evidence="1">
    <location>
        <begin position="568"/>
        <end position="586"/>
    </location>
</feature>
<evidence type="ECO:0008006" key="7">
    <source>
        <dbReference type="Google" id="ProtNLM"/>
    </source>
</evidence>
<feature type="domain" description="C5orf34-like second" evidence="4">
    <location>
        <begin position="120"/>
        <end position="252"/>
    </location>
</feature>
<sequence>MVSESLMILYEDDSVEVHYMDRSRLLLSPCGSEFLFEKAVPASAHPMQPPERVRQRTQFAISIYRSHLLRAIDFRNQYSDHPYLPSSIIPAERKKVFFTDISEAKWPSPHNAEGAIIVQNGNVTVSSLDGHTSLFLPELQQDFTVEFLCKVSQKLSALPPPLEKNCSKVIQGCSGRSSQNSVLKLSSQQQTTKEKDNIPSAENTIQQSNSRCMRQDEISGAFQTTSSEYCRITQHMSVSSCPKEWKYPLSLAIKFYHSAQSNKANKDGGNVGHDSSERDLSKAATYLPSVLPLSCHAPYLHRWNFTDSFQPKQEDNGCYLHSQPIKVLWNKDVIYRFSKRVTKNLVFQHDLENMLSLTHNCSVCCWKMSPETGGRDMLPVPLASKVFPNVGRFFAYSDNKVHAVFYDGMTLNMMWDFNSNDDESQTPQDTNTGWCKLTSPEGAQQLIQIDEPGLYERYIMTVVEWCRNLNEDREKCPDMTQHIPEENWSVAAELEKIKRFNFLVKNSNIPSMVPAVKRIPSSNTNRQNNSEAMFLSEDIDEKSIAETLHRTSKIISDIDSLLSSSTKQNMAKSISHNTVDPPFSQT</sequence>
<keyword evidence="6" id="KW-1185">Reference proteome</keyword>
<name>A0ABQ7TFI6_PHRPL</name>
<proteinExistence type="predicted"/>
<dbReference type="Pfam" id="PF22833">
    <property type="entry name" value="C5orf34_2nd"/>
    <property type="match status" value="1"/>
</dbReference>
<evidence type="ECO:0000259" key="4">
    <source>
        <dbReference type="Pfam" id="PF22833"/>
    </source>
</evidence>
<dbReference type="EMBL" id="JAIPUX010000439">
    <property type="protein sequence ID" value="KAH0627923.1"/>
    <property type="molecule type" value="Genomic_DNA"/>
</dbReference>
<dbReference type="Proteomes" id="UP000826234">
    <property type="component" value="Unassembled WGS sequence"/>
</dbReference>
<accession>A0ABQ7TFI6</accession>
<feature type="domain" description="C5orf34-like N-terminal" evidence="3">
    <location>
        <begin position="7"/>
        <end position="76"/>
    </location>
</feature>
<evidence type="ECO:0000259" key="2">
    <source>
        <dbReference type="Pfam" id="PF15016"/>
    </source>
</evidence>
<dbReference type="PANTHER" id="PTHR34531">
    <property type="entry name" value="ZGC:153352"/>
    <property type="match status" value="1"/>
</dbReference>
<evidence type="ECO:0000313" key="5">
    <source>
        <dbReference type="EMBL" id="KAH0627923.1"/>
    </source>
</evidence>
<dbReference type="InterPro" id="IPR027830">
    <property type="entry name" value="C5orf34-like_N"/>
</dbReference>
<feature type="region of interest" description="Disordered" evidence="1">
    <location>
        <begin position="186"/>
        <end position="210"/>
    </location>
</feature>
<feature type="region of interest" description="Disordered" evidence="1">
    <location>
        <begin position="567"/>
        <end position="586"/>
    </location>
</feature>
<evidence type="ECO:0000313" key="6">
    <source>
        <dbReference type="Proteomes" id="UP000826234"/>
    </source>
</evidence>
<dbReference type="PANTHER" id="PTHR34531:SF1">
    <property type="entry name" value="CHROMOSOME 5 OPEN READING FRAME 34"/>
    <property type="match status" value="1"/>
</dbReference>
<gene>
    <name evidence="5" type="ORF">JD844_008495</name>
</gene>
<protein>
    <recommendedName>
        <fullName evidence="7">DUF4524 domain-containing protein</fullName>
    </recommendedName>
</protein>
<evidence type="ECO:0000256" key="1">
    <source>
        <dbReference type="SAM" id="MobiDB-lite"/>
    </source>
</evidence>
<feature type="domain" description="C5orf34-like C-terminal" evidence="2">
    <location>
        <begin position="377"/>
        <end position="468"/>
    </location>
</feature>
<evidence type="ECO:0000259" key="3">
    <source>
        <dbReference type="Pfam" id="PF15025"/>
    </source>
</evidence>
<dbReference type="Pfam" id="PF15025">
    <property type="entry name" value="C5orf34-like_N"/>
    <property type="match status" value="1"/>
</dbReference>
<organism evidence="5 6">
    <name type="scientific">Phrynosoma platyrhinos</name>
    <name type="common">Desert horned lizard</name>
    <dbReference type="NCBI Taxonomy" id="52577"/>
    <lineage>
        <taxon>Eukaryota</taxon>
        <taxon>Metazoa</taxon>
        <taxon>Chordata</taxon>
        <taxon>Craniata</taxon>
        <taxon>Vertebrata</taxon>
        <taxon>Euteleostomi</taxon>
        <taxon>Lepidosauria</taxon>
        <taxon>Squamata</taxon>
        <taxon>Bifurcata</taxon>
        <taxon>Unidentata</taxon>
        <taxon>Episquamata</taxon>
        <taxon>Toxicofera</taxon>
        <taxon>Iguania</taxon>
        <taxon>Phrynosomatidae</taxon>
        <taxon>Phrynosomatinae</taxon>
        <taxon>Phrynosoma</taxon>
    </lineage>
</organism>
<dbReference type="InterPro" id="IPR053899">
    <property type="entry name" value="C5orf34-like_2nd"/>
</dbReference>
<dbReference type="Pfam" id="PF15016">
    <property type="entry name" value="C5orf34_C"/>
    <property type="match status" value="1"/>
</dbReference>
<comment type="caution">
    <text evidence="5">The sequence shown here is derived from an EMBL/GenBank/DDBJ whole genome shotgun (WGS) entry which is preliminary data.</text>
</comment>
<reference evidence="5 6" key="1">
    <citation type="journal article" date="2022" name="Gigascience">
        <title>A chromosome-level genome assembly and annotation of the desert horned lizard, Phrynosoma platyrhinos, provides insight into chromosomal rearrangements among reptiles.</title>
        <authorList>
            <person name="Koochekian N."/>
            <person name="Ascanio A."/>
            <person name="Farleigh K."/>
            <person name="Card D.C."/>
            <person name="Schield D.R."/>
            <person name="Castoe T.A."/>
            <person name="Jezkova T."/>
        </authorList>
    </citation>
    <scope>NUCLEOTIDE SEQUENCE [LARGE SCALE GENOMIC DNA]</scope>
    <source>
        <strain evidence="5">NK-2021</strain>
    </source>
</reference>
<feature type="compositionally biased region" description="Polar residues" evidence="1">
    <location>
        <begin position="200"/>
        <end position="210"/>
    </location>
</feature>
<dbReference type="InterPro" id="IPR053901">
    <property type="entry name" value="C5orf34-like"/>
</dbReference>